<dbReference type="EMBL" id="FOVJ01000007">
    <property type="protein sequence ID" value="SFO08817.1"/>
    <property type="molecule type" value="Genomic_DNA"/>
</dbReference>
<dbReference type="GO" id="GO:0015221">
    <property type="term" value="F:lipopolysaccharide transmembrane transporter activity"/>
    <property type="evidence" value="ECO:0007669"/>
    <property type="project" value="InterPro"/>
</dbReference>
<keyword evidence="7" id="KW-1185">Reference proteome</keyword>
<proteinExistence type="predicted"/>
<sequence length="191" mass="21007">MISRLLPAILLLILVLLAALSFWQNQPARAPSPAHEDNGSRRAPDYVVENFSAARMGEDGAARHMLIGKSMVHYPEDDTTDVEKPHFIGTESGKPAVQITADEARMSAKGENIYLIGNVKVLRNAGKGRGETIMTTSLLHLIPDDDIAKTNKPVVISETNATMKAVGMEMNNRTNVTRLLSQVRVVHDKRR</sequence>
<protein>
    <submittedName>
        <fullName evidence="6">Lipopolysaccharide export system protein LptC</fullName>
    </submittedName>
</protein>
<evidence type="ECO:0000256" key="4">
    <source>
        <dbReference type="ARBA" id="ARBA00022989"/>
    </source>
</evidence>
<keyword evidence="5" id="KW-0472">Membrane</keyword>
<reference evidence="7" key="1">
    <citation type="submission" date="2016-10" db="EMBL/GenBank/DDBJ databases">
        <authorList>
            <person name="Varghese N."/>
        </authorList>
    </citation>
    <scope>NUCLEOTIDE SEQUENCE [LARGE SCALE GENOMIC DNA]</scope>
    <source>
        <strain evidence="7">Nsp8</strain>
    </source>
</reference>
<evidence type="ECO:0000256" key="5">
    <source>
        <dbReference type="ARBA" id="ARBA00023136"/>
    </source>
</evidence>
<dbReference type="AlphaFoldDB" id="A0A1I5EBF7"/>
<keyword evidence="3" id="KW-0812">Transmembrane</keyword>
<dbReference type="Proteomes" id="UP000183107">
    <property type="component" value="Unassembled WGS sequence"/>
</dbReference>
<keyword evidence="4" id="KW-1133">Transmembrane helix</keyword>
<gene>
    <name evidence="6" type="ORF">SAMN05216386_2590</name>
</gene>
<dbReference type="Gene3D" id="2.60.450.10">
    <property type="entry name" value="Lipopolysaccharide (LPS) transport protein A like domain"/>
    <property type="match status" value="1"/>
</dbReference>
<accession>A0A1I5EBF7</accession>
<evidence type="ECO:0000313" key="7">
    <source>
        <dbReference type="Proteomes" id="UP000183107"/>
    </source>
</evidence>
<dbReference type="GO" id="GO:0017089">
    <property type="term" value="F:glycolipid transfer activity"/>
    <property type="evidence" value="ECO:0007669"/>
    <property type="project" value="TreeGrafter"/>
</dbReference>
<evidence type="ECO:0000256" key="3">
    <source>
        <dbReference type="ARBA" id="ARBA00022692"/>
    </source>
</evidence>
<keyword evidence="1" id="KW-1003">Cell membrane</keyword>
<dbReference type="PANTHER" id="PTHR37481:SF1">
    <property type="entry name" value="LIPOPOLYSACCHARIDE EXPORT SYSTEM PROTEIN LPTC"/>
    <property type="match status" value="1"/>
</dbReference>
<dbReference type="Pfam" id="PF06835">
    <property type="entry name" value="LptC"/>
    <property type="match status" value="1"/>
</dbReference>
<dbReference type="InterPro" id="IPR052363">
    <property type="entry name" value="LPS_export_LptC"/>
</dbReference>
<evidence type="ECO:0000256" key="1">
    <source>
        <dbReference type="ARBA" id="ARBA00022475"/>
    </source>
</evidence>
<name>A0A1I5EBF7_9PROT</name>
<dbReference type="GO" id="GO:0030288">
    <property type="term" value="C:outer membrane-bounded periplasmic space"/>
    <property type="evidence" value="ECO:0007669"/>
    <property type="project" value="TreeGrafter"/>
</dbReference>
<dbReference type="OrthoDB" id="8589410at2"/>
<evidence type="ECO:0000256" key="2">
    <source>
        <dbReference type="ARBA" id="ARBA00022519"/>
    </source>
</evidence>
<dbReference type="InterPro" id="IPR026265">
    <property type="entry name" value="LptC"/>
</dbReference>
<evidence type="ECO:0000313" key="6">
    <source>
        <dbReference type="EMBL" id="SFO08817.1"/>
    </source>
</evidence>
<organism evidence="6 7">
    <name type="scientific">Nitrosospira briensis</name>
    <dbReference type="NCBI Taxonomy" id="35799"/>
    <lineage>
        <taxon>Bacteria</taxon>
        <taxon>Pseudomonadati</taxon>
        <taxon>Pseudomonadota</taxon>
        <taxon>Betaproteobacteria</taxon>
        <taxon>Nitrosomonadales</taxon>
        <taxon>Nitrosomonadaceae</taxon>
        <taxon>Nitrosospira</taxon>
    </lineage>
</organism>
<dbReference type="PANTHER" id="PTHR37481">
    <property type="entry name" value="LIPOPOLYSACCHARIDE EXPORT SYSTEM PROTEIN LPTC"/>
    <property type="match status" value="1"/>
</dbReference>
<dbReference type="NCBIfam" id="TIGR04409">
    <property type="entry name" value="LptC_YrbK"/>
    <property type="match status" value="1"/>
</dbReference>
<keyword evidence="2" id="KW-0997">Cell inner membrane</keyword>
<dbReference type="InterPro" id="IPR010664">
    <property type="entry name" value="LipoPS_assembly_LptC-rel"/>
</dbReference>
<dbReference type="GO" id="GO:0005886">
    <property type="term" value="C:plasma membrane"/>
    <property type="evidence" value="ECO:0007669"/>
    <property type="project" value="InterPro"/>
</dbReference>
<dbReference type="RefSeq" id="WP_074798068.1">
    <property type="nucleotide sequence ID" value="NZ_FOVJ01000007.1"/>
</dbReference>